<dbReference type="Pfam" id="PF17921">
    <property type="entry name" value="Integrase_H2C2"/>
    <property type="match status" value="1"/>
</dbReference>
<name>A0A5B6WSV6_9ROSI</name>
<evidence type="ECO:0000259" key="1">
    <source>
        <dbReference type="Pfam" id="PF17921"/>
    </source>
</evidence>
<dbReference type="GO" id="GO:0003964">
    <property type="term" value="F:RNA-directed DNA polymerase activity"/>
    <property type="evidence" value="ECO:0007669"/>
    <property type="project" value="UniProtKB-KW"/>
</dbReference>
<dbReference type="InterPro" id="IPR050951">
    <property type="entry name" value="Retrovirus_Pol_polyprotein"/>
</dbReference>
<dbReference type="Gene3D" id="1.10.340.70">
    <property type="match status" value="1"/>
</dbReference>
<dbReference type="EMBL" id="SMMG02000002">
    <property type="protein sequence ID" value="KAA3484543.1"/>
    <property type="molecule type" value="Genomic_DNA"/>
</dbReference>
<comment type="caution">
    <text evidence="2">The sequence shown here is derived from an EMBL/GenBank/DDBJ whole genome shotgun (WGS) entry which is preliminary data.</text>
</comment>
<protein>
    <submittedName>
        <fullName evidence="2">Reverse transcriptase</fullName>
    </submittedName>
</protein>
<accession>A0A5B6WSV6</accession>
<dbReference type="PANTHER" id="PTHR37984">
    <property type="entry name" value="PROTEIN CBG26694"/>
    <property type="match status" value="1"/>
</dbReference>
<reference evidence="3" key="1">
    <citation type="journal article" date="2019" name="Plant Biotechnol. J.">
        <title>Genome sequencing of the Australian wild diploid species Gossypium australe highlights disease resistance and delayed gland morphogenesis.</title>
        <authorList>
            <person name="Cai Y."/>
            <person name="Cai X."/>
            <person name="Wang Q."/>
            <person name="Wang P."/>
            <person name="Zhang Y."/>
            <person name="Cai C."/>
            <person name="Xu Y."/>
            <person name="Wang K."/>
            <person name="Zhou Z."/>
            <person name="Wang C."/>
            <person name="Geng S."/>
            <person name="Li B."/>
            <person name="Dong Q."/>
            <person name="Hou Y."/>
            <person name="Wang H."/>
            <person name="Ai P."/>
            <person name="Liu Z."/>
            <person name="Yi F."/>
            <person name="Sun M."/>
            <person name="An G."/>
            <person name="Cheng J."/>
            <person name="Zhang Y."/>
            <person name="Shi Q."/>
            <person name="Xie Y."/>
            <person name="Shi X."/>
            <person name="Chang Y."/>
            <person name="Huang F."/>
            <person name="Chen Y."/>
            <person name="Hong S."/>
            <person name="Mi L."/>
            <person name="Sun Q."/>
            <person name="Zhang L."/>
            <person name="Zhou B."/>
            <person name="Peng R."/>
            <person name="Zhang X."/>
            <person name="Liu F."/>
        </authorList>
    </citation>
    <scope>NUCLEOTIDE SEQUENCE [LARGE SCALE GENOMIC DNA]</scope>
    <source>
        <strain evidence="3">cv. PA1801</strain>
    </source>
</reference>
<proteinExistence type="predicted"/>
<dbReference type="OrthoDB" id="1938712at2759"/>
<dbReference type="InterPro" id="IPR041588">
    <property type="entry name" value="Integrase_H2C2"/>
</dbReference>
<keyword evidence="2" id="KW-0808">Transferase</keyword>
<evidence type="ECO:0000313" key="3">
    <source>
        <dbReference type="Proteomes" id="UP000325315"/>
    </source>
</evidence>
<evidence type="ECO:0000313" key="2">
    <source>
        <dbReference type="EMBL" id="KAA3484543.1"/>
    </source>
</evidence>
<organism evidence="2 3">
    <name type="scientific">Gossypium australe</name>
    <dbReference type="NCBI Taxonomy" id="47621"/>
    <lineage>
        <taxon>Eukaryota</taxon>
        <taxon>Viridiplantae</taxon>
        <taxon>Streptophyta</taxon>
        <taxon>Embryophyta</taxon>
        <taxon>Tracheophyta</taxon>
        <taxon>Spermatophyta</taxon>
        <taxon>Magnoliopsida</taxon>
        <taxon>eudicotyledons</taxon>
        <taxon>Gunneridae</taxon>
        <taxon>Pentapetalae</taxon>
        <taxon>rosids</taxon>
        <taxon>malvids</taxon>
        <taxon>Malvales</taxon>
        <taxon>Malvaceae</taxon>
        <taxon>Malvoideae</taxon>
        <taxon>Gossypium</taxon>
    </lineage>
</organism>
<sequence>MRELFQYFHASLTSGHSRIHATRQRFSSMFYWKGLSKNVKTWVRECPICQRPTSTGLLHPLPIPDRAWPAISMDFIESLPQSKGNNTILMVVGRLTKYGHFLTLSHPYTATHMAYTATHMAH</sequence>
<dbReference type="InterPro" id="IPR036397">
    <property type="entry name" value="RNaseH_sf"/>
</dbReference>
<keyword evidence="2" id="KW-0695">RNA-directed DNA polymerase</keyword>
<keyword evidence="2" id="KW-0548">Nucleotidyltransferase</keyword>
<dbReference type="AlphaFoldDB" id="A0A5B6WSV6"/>
<dbReference type="GO" id="GO:0003676">
    <property type="term" value="F:nucleic acid binding"/>
    <property type="evidence" value="ECO:0007669"/>
    <property type="project" value="InterPro"/>
</dbReference>
<dbReference type="PANTHER" id="PTHR37984:SF15">
    <property type="entry name" value="INTEGRASE CATALYTIC DOMAIN-CONTAINING PROTEIN"/>
    <property type="match status" value="1"/>
</dbReference>
<dbReference type="Gene3D" id="3.30.420.10">
    <property type="entry name" value="Ribonuclease H-like superfamily/Ribonuclease H"/>
    <property type="match status" value="1"/>
</dbReference>
<feature type="domain" description="Integrase zinc-binding" evidence="1">
    <location>
        <begin position="2"/>
        <end position="51"/>
    </location>
</feature>
<gene>
    <name evidence="2" type="ORF">EPI10_006619</name>
</gene>
<dbReference type="Proteomes" id="UP000325315">
    <property type="component" value="Unassembled WGS sequence"/>
</dbReference>
<keyword evidence="3" id="KW-1185">Reference proteome</keyword>